<comment type="caution">
    <text evidence="3">Lacks conserved residue(s) required for the propagation of feature annotation.</text>
</comment>
<feature type="region of interest" description="SAW" evidence="3">
    <location>
        <begin position="17"/>
        <end position="93"/>
    </location>
</feature>
<evidence type="ECO:0000313" key="5">
    <source>
        <dbReference type="Proteomes" id="UP001152523"/>
    </source>
</evidence>
<evidence type="ECO:0000256" key="2">
    <source>
        <dbReference type="ARBA" id="ARBA00023163"/>
    </source>
</evidence>
<dbReference type="Proteomes" id="UP001152523">
    <property type="component" value="Unassembled WGS sequence"/>
</dbReference>
<reference evidence="4" key="1">
    <citation type="submission" date="2022-07" db="EMBL/GenBank/DDBJ databases">
        <authorList>
            <person name="Macas J."/>
            <person name="Novak P."/>
            <person name="Neumann P."/>
        </authorList>
    </citation>
    <scope>NUCLEOTIDE SEQUENCE</scope>
</reference>
<keyword evidence="1" id="KW-0805">Transcription regulation</keyword>
<gene>
    <name evidence="4" type="ORF">CEPIT_LOCUS19819</name>
</gene>
<dbReference type="AlphaFoldDB" id="A0AAV0DXH6"/>
<sequence length="93" mass="10741">MHFKQHFLGLEIANIVACEGVERLERPETYKKWQSRTMRVGFKPLPVSPEILKKLCKMSEAYHKLTKTLCFTKMAIGYFRGGKVGLFRLALHG</sequence>
<organism evidence="4 5">
    <name type="scientific">Cuscuta epithymum</name>
    <dbReference type="NCBI Taxonomy" id="186058"/>
    <lineage>
        <taxon>Eukaryota</taxon>
        <taxon>Viridiplantae</taxon>
        <taxon>Streptophyta</taxon>
        <taxon>Embryophyta</taxon>
        <taxon>Tracheophyta</taxon>
        <taxon>Spermatophyta</taxon>
        <taxon>Magnoliopsida</taxon>
        <taxon>eudicotyledons</taxon>
        <taxon>Gunneridae</taxon>
        <taxon>Pentapetalae</taxon>
        <taxon>asterids</taxon>
        <taxon>lamiids</taxon>
        <taxon>Solanales</taxon>
        <taxon>Convolvulaceae</taxon>
        <taxon>Cuscuteae</taxon>
        <taxon>Cuscuta</taxon>
        <taxon>Cuscuta subgen. Cuscuta</taxon>
    </lineage>
</organism>
<keyword evidence="2" id="KW-0804">Transcription</keyword>
<evidence type="ECO:0000313" key="4">
    <source>
        <dbReference type="EMBL" id="CAH9112228.1"/>
    </source>
</evidence>
<accession>A0AAV0DXH6</accession>
<name>A0AAV0DXH6_9ASTE</name>
<comment type="similarity">
    <text evidence="3">Belongs to the GRAS family.</text>
</comment>
<protein>
    <submittedName>
        <fullName evidence="4">Uncharacterized protein</fullName>
    </submittedName>
</protein>
<dbReference type="PROSITE" id="PS50985">
    <property type="entry name" value="GRAS"/>
    <property type="match status" value="1"/>
</dbReference>
<evidence type="ECO:0000256" key="1">
    <source>
        <dbReference type="ARBA" id="ARBA00023015"/>
    </source>
</evidence>
<dbReference type="Pfam" id="PF03514">
    <property type="entry name" value="GRAS"/>
    <property type="match status" value="1"/>
</dbReference>
<dbReference type="EMBL" id="CAMAPF010000194">
    <property type="protein sequence ID" value="CAH9112228.1"/>
    <property type="molecule type" value="Genomic_DNA"/>
</dbReference>
<dbReference type="InterPro" id="IPR005202">
    <property type="entry name" value="TF_GRAS"/>
</dbReference>
<proteinExistence type="inferred from homology"/>
<evidence type="ECO:0000256" key="3">
    <source>
        <dbReference type="PROSITE-ProRule" id="PRU01191"/>
    </source>
</evidence>
<comment type="caution">
    <text evidence="4">The sequence shown here is derived from an EMBL/GenBank/DDBJ whole genome shotgun (WGS) entry which is preliminary data.</text>
</comment>
<keyword evidence="5" id="KW-1185">Reference proteome</keyword>